<feature type="non-terminal residue" evidence="2">
    <location>
        <position position="1"/>
    </location>
</feature>
<proteinExistence type="predicted"/>
<name>A0A943DAQ0_9FIRM</name>
<sequence length="150" mass="16861">KTEAETLDIIAQRSRDDSRTPMQWDASENAGFTTGTPWIGVADNYKAINAAAQMDDPDSIRSFYKKLVSLRKQMPAISAGRIEFLYPDNADLLAYRRYDGETELLVLCNLRAWEIAKPLPDGWTAAEELLGNYPESAATLRPYECVVLKK</sequence>
<dbReference type="InterPro" id="IPR017853">
    <property type="entry name" value="GH"/>
</dbReference>
<dbReference type="GO" id="GO:0009313">
    <property type="term" value="P:oligosaccharide catabolic process"/>
    <property type="evidence" value="ECO:0007669"/>
    <property type="project" value="TreeGrafter"/>
</dbReference>
<dbReference type="Gene3D" id="3.20.20.80">
    <property type="entry name" value="Glycosidases"/>
    <property type="match status" value="1"/>
</dbReference>
<dbReference type="SUPFAM" id="SSF51445">
    <property type="entry name" value="(Trans)glycosidases"/>
    <property type="match status" value="1"/>
</dbReference>
<dbReference type="Gene3D" id="2.60.40.1180">
    <property type="entry name" value="Golgi alpha-mannosidase II"/>
    <property type="match status" value="1"/>
</dbReference>
<evidence type="ECO:0000313" key="3">
    <source>
        <dbReference type="Proteomes" id="UP000759273"/>
    </source>
</evidence>
<gene>
    <name evidence="2" type="ORF">KHY36_11120</name>
</gene>
<protein>
    <submittedName>
        <fullName evidence="2">DUF3459 domain-containing protein</fullName>
    </submittedName>
</protein>
<accession>A0A943DAQ0</accession>
<feature type="domain" description="Glycosyl hydrolase family 13 catalytic" evidence="1">
    <location>
        <begin position="4"/>
        <end position="80"/>
    </location>
</feature>
<evidence type="ECO:0000313" key="2">
    <source>
        <dbReference type="EMBL" id="MBS5333062.1"/>
    </source>
</evidence>
<dbReference type="EMBL" id="JAGZGG010000029">
    <property type="protein sequence ID" value="MBS5333062.1"/>
    <property type="molecule type" value="Genomic_DNA"/>
</dbReference>
<dbReference type="InterPro" id="IPR013780">
    <property type="entry name" value="Glyco_hydro_b"/>
</dbReference>
<organism evidence="2 3">
    <name type="scientific">Subdoligranulum variabile</name>
    <dbReference type="NCBI Taxonomy" id="214851"/>
    <lineage>
        <taxon>Bacteria</taxon>
        <taxon>Bacillati</taxon>
        <taxon>Bacillota</taxon>
        <taxon>Clostridia</taxon>
        <taxon>Eubacteriales</taxon>
        <taxon>Oscillospiraceae</taxon>
        <taxon>Subdoligranulum</taxon>
    </lineage>
</organism>
<dbReference type="InterPro" id="IPR006047">
    <property type="entry name" value="GH13_cat_dom"/>
</dbReference>
<dbReference type="Pfam" id="PF00128">
    <property type="entry name" value="Alpha-amylase"/>
    <property type="match status" value="1"/>
</dbReference>
<dbReference type="GO" id="GO:0004556">
    <property type="term" value="F:alpha-amylase activity"/>
    <property type="evidence" value="ECO:0007669"/>
    <property type="project" value="TreeGrafter"/>
</dbReference>
<evidence type="ECO:0000259" key="1">
    <source>
        <dbReference type="Pfam" id="PF00128"/>
    </source>
</evidence>
<comment type="caution">
    <text evidence="2">The sequence shown here is derived from an EMBL/GenBank/DDBJ whole genome shotgun (WGS) entry which is preliminary data.</text>
</comment>
<dbReference type="SUPFAM" id="SSF51011">
    <property type="entry name" value="Glycosyl hydrolase domain"/>
    <property type="match status" value="1"/>
</dbReference>
<dbReference type="PANTHER" id="PTHR10357:SF179">
    <property type="entry name" value="NEUTRAL AND BASIC AMINO ACID TRANSPORT PROTEIN RBAT"/>
    <property type="match status" value="1"/>
</dbReference>
<dbReference type="AlphaFoldDB" id="A0A943DAQ0"/>
<dbReference type="PANTHER" id="PTHR10357">
    <property type="entry name" value="ALPHA-AMYLASE FAMILY MEMBER"/>
    <property type="match status" value="1"/>
</dbReference>
<reference evidence="2" key="1">
    <citation type="submission" date="2021-02" db="EMBL/GenBank/DDBJ databases">
        <title>Infant gut strain persistence is associated with maternal origin, phylogeny, and functional potential including surface adhesion and iron acquisition.</title>
        <authorList>
            <person name="Lou Y.C."/>
        </authorList>
    </citation>
    <scope>NUCLEOTIDE SEQUENCE</scope>
    <source>
        <strain evidence="2">L3_101_000M1_dasL3_101_000M1_concoct_87</strain>
    </source>
</reference>
<dbReference type="Proteomes" id="UP000759273">
    <property type="component" value="Unassembled WGS sequence"/>
</dbReference>